<gene>
    <name evidence="2" type="ORF">FE374_04765</name>
</gene>
<accession>A0A5B8C0I2</accession>
<organism evidence="2 3">
    <name type="scientific">Georgenia yuyongxinii</name>
    <dbReference type="NCBI Taxonomy" id="2589797"/>
    <lineage>
        <taxon>Bacteria</taxon>
        <taxon>Bacillati</taxon>
        <taxon>Actinomycetota</taxon>
        <taxon>Actinomycetes</taxon>
        <taxon>Micrococcales</taxon>
        <taxon>Bogoriellaceae</taxon>
        <taxon>Georgenia</taxon>
    </lineage>
</organism>
<name>A0A5B8C0I2_9MICO</name>
<protein>
    <recommendedName>
        <fullName evidence="4">DUF2569 family protein</fullName>
    </recommendedName>
</protein>
<dbReference type="RefSeq" id="WP_139927478.1">
    <property type="nucleotide sequence ID" value="NZ_CP040915.1"/>
</dbReference>
<dbReference type="KEGG" id="gyu:FE374_04765"/>
<feature type="transmembrane region" description="Helical" evidence="1">
    <location>
        <begin position="25"/>
        <end position="42"/>
    </location>
</feature>
<keyword evidence="1" id="KW-0812">Transmembrane</keyword>
<dbReference type="OrthoDB" id="4947883at2"/>
<feature type="transmembrane region" description="Helical" evidence="1">
    <location>
        <begin position="139"/>
        <end position="158"/>
    </location>
</feature>
<dbReference type="AlphaFoldDB" id="A0A5B8C0I2"/>
<keyword evidence="1" id="KW-1133">Transmembrane helix</keyword>
<evidence type="ECO:0000313" key="2">
    <source>
        <dbReference type="EMBL" id="QDC24034.1"/>
    </source>
</evidence>
<keyword evidence="1" id="KW-0472">Membrane</keyword>
<proteinExistence type="predicted"/>
<reference evidence="2 3" key="1">
    <citation type="submission" date="2019-05" db="EMBL/GenBank/DDBJ databases">
        <title>Georgenia *** sp. nov., and Georgenia *** sp. nov., isolated from the intestinal contents of plateau pika (Ochotona curzoniae) in the Qinghai-Tibet plateau of China.</title>
        <authorList>
            <person name="Tian Z."/>
        </authorList>
    </citation>
    <scope>NUCLEOTIDE SEQUENCE [LARGE SCALE GENOMIC DNA]</scope>
    <source>
        <strain evidence="2 3">Z443</strain>
    </source>
</reference>
<dbReference type="EMBL" id="CP040915">
    <property type="protein sequence ID" value="QDC24034.1"/>
    <property type="molecule type" value="Genomic_DNA"/>
</dbReference>
<evidence type="ECO:0000313" key="3">
    <source>
        <dbReference type="Proteomes" id="UP000314616"/>
    </source>
</evidence>
<sequence>MTYQADAPVHREVEAPGALRTSRTLWLLSFVAGLVAVGFSWLNRDDGKQRLLETVTDLAPGRDAATLEALANLVFWGSLGAIALVVVLEALLLRTMMRRRAWPRVAAFFVLVVHAAVMVLAEAYLAAPGGAGAAVRWPLLIQLGLAVVAWIVSLSPAASRWFRA</sequence>
<evidence type="ECO:0000256" key="1">
    <source>
        <dbReference type="SAM" id="Phobius"/>
    </source>
</evidence>
<dbReference type="Proteomes" id="UP000314616">
    <property type="component" value="Chromosome"/>
</dbReference>
<evidence type="ECO:0008006" key="4">
    <source>
        <dbReference type="Google" id="ProtNLM"/>
    </source>
</evidence>
<feature type="transmembrane region" description="Helical" evidence="1">
    <location>
        <begin position="73"/>
        <end position="93"/>
    </location>
</feature>
<feature type="transmembrane region" description="Helical" evidence="1">
    <location>
        <begin position="105"/>
        <end position="127"/>
    </location>
</feature>